<gene>
    <name evidence="3" type="ORF">Cni_G19584</name>
</gene>
<dbReference type="FunFam" id="2.60.110.10:FF:000001">
    <property type="entry name" value="THAUMATIN-LIKE PROTEIN 1"/>
    <property type="match status" value="1"/>
</dbReference>
<feature type="signal peptide" evidence="2">
    <location>
        <begin position="1"/>
        <end position="23"/>
    </location>
</feature>
<feature type="disulfide bond" evidence="1">
    <location>
        <begin position="32"/>
        <end position="252"/>
    </location>
</feature>
<dbReference type="EMBL" id="CP136895">
    <property type="protein sequence ID" value="WOL10825.1"/>
    <property type="molecule type" value="Genomic_DNA"/>
</dbReference>
<dbReference type="PIRSF" id="PIRSF002703">
    <property type="entry name" value="Thaumatin"/>
    <property type="match status" value="1"/>
</dbReference>
<dbReference type="Pfam" id="PF00314">
    <property type="entry name" value="Thaumatin"/>
    <property type="match status" value="1"/>
</dbReference>
<dbReference type="Gene3D" id="2.60.110.10">
    <property type="entry name" value="Thaumatin"/>
    <property type="match status" value="1"/>
</dbReference>
<dbReference type="Proteomes" id="UP001327560">
    <property type="component" value="Chromosome 6"/>
</dbReference>
<dbReference type="PANTHER" id="PTHR31048">
    <property type="entry name" value="OS03G0233200 PROTEIN"/>
    <property type="match status" value="1"/>
</dbReference>
<name>A0AAQ3KLF2_9LILI</name>
<dbReference type="PRINTS" id="PR00347">
    <property type="entry name" value="THAUMATIN"/>
</dbReference>
<dbReference type="PROSITE" id="PS51367">
    <property type="entry name" value="THAUMATIN_2"/>
    <property type="match status" value="1"/>
</dbReference>
<dbReference type="InterPro" id="IPR037176">
    <property type="entry name" value="Osmotin/thaumatin-like_sf"/>
</dbReference>
<evidence type="ECO:0000313" key="3">
    <source>
        <dbReference type="EMBL" id="WOL10825.1"/>
    </source>
</evidence>
<dbReference type="InterPro" id="IPR017949">
    <property type="entry name" value="Thaumatin_CS"/>
</dbReference>
<keyword evidence="1" id="KW-1015">Disulfide bond</keyword>
<keyword evidence="4" id="KW-1185">Reference proteome</keyword>
<sequence length="318" mass="31836">MDGFVAAIFAALVVFFYLAESSAATFTLTNNCEFTVWPGVLSNAGGAALSTTGFALDPGQTKSLDAPAAWSGRFWGRTLCAADSAGRFSCGTGDCGSGEVECSGGGAAPPATLAEFTLDGGEDAGGMDYYDVSLVDGYNLPMLVAPQSGGSGCGATGCAADVNGVCPSDLKVVARSSGGGGGDGAACKSACEAFGSPEYCCSGAYSNPETCKPSSYSEMFKRACPRAYSYAFDDATSTFTCAAAAGYLITFCPSAASQKSSGQNPEAASRQPLNGSGDGGAVMFFSSGSDVSPPSKGQTGRLAAATCLTILAFSSWLL</sequence>
<reference evidence="3 4" key="1">
    <citation type="submission" date="2023-10" db="EMBL/GenBank/DDBJ databases">
        <title>Chromosome-scale genome assembly provides insights into flower coloration mechanisms of Canna indica.</title>
        <authorList>
            <person name="Li C."/>
        </authorList>
    </citation>
    <scope>NUCLEOTIDE SEQUENCE [LARGE SCALE GENOMIC DNA]</scope>
    <source>
        <tissue evidence="3">Flower</tissue>
    </source>
</reference>
<feature type="disulfide bond" evidence="1">
    <location>
        <begin position="80"/>
        <end position="90"/>
    </location>
</feature>
<dbReference type="AlphaFoldDB" id="A0AAQ3KLF2"/>
<feature type="disulfide bond" evidence="1">
    <location>
        <begin position="158"/>
        <end position="224"/>
    </location>
</feature>
<feature type="chain" id="PRO_5042974314" evidence="2">
    <location>
        <begin position="24"/>
        <end position="318"/>
    </location>
</feature>
<evidence type="ECO:0000313" key="4">
    <source>
        <dbReference type="Proteomes" id="UP001327560"/>
    </source>
</evidence>
<dbReference type="CDD" id="cd09218">
    <property type="entry name" value="TLP-PA"/>
    <property type="match status" value="1"/>
</dbReference>
<feature type="disulfide bond" evidence="1">
    <location>
        <begin position="201"/>
        <end position="211"/>
    </location>
</feature>
<dbReference type="PROSITE" id="PS00316">
    <property type="entry name" value="THAUMATIN_1"/>
    <property type="match status" value="1"/>
</dbReference>
<evidence type="ECO:0000256" key="1">
    <source>
        <dbReference type="PIRSR" id="PIRSR002703-1"/>
    </source>
</evidence>
<organism evidence="3 4">
    <name type="scientific">Canna indica</name>
    <name type="common">Indian-shot</name>
    <dbReference type="NCBI Taxonomy" id="4628"/>
    <lineage>
        <taxon>Eukaryota</taxon>
        <taxon>Viridiplantae</taxon>
        <taxon>Streptophyta</taxon>
        <taxon>Embryophyta</taxon>
        <taxon>Tracheophyta</taxon>
        <taxon>Spermatophyta</taxon>
        <taxon>Magnoliopsida</taxon>
        <taxon>Liliopsida</taxon>
        <taxon>Zingiberales</taxon>
        <taxon>Cannaceae</taxon>
        <taxon>Canna</taxon>
    </lineage>
</organism>
<feature type="disulfide bond" evidence="1">
    <location>
        <begin position="153"/>
        <end position="241"/>
    </location>
</feature>
<dbReference type="SMART" id="SM00205">
    <property type="entry name" value="THN"/>
    <property type="match status" value="1"/>
</dbReference>
<feature type="disulfide bond" evidence="1">
    <location>
        <begin position="191"/>
        <end position="200"/>
    </location>
</feature>
<feature type="disulfide bond" evidence="1">
    <location>
        <begin position="166"/>
        <end position="187"/>
    </location>
</feature>
<dbReference type="InterPro" id="IPR001938">
    <property type="entry name" value="Thaumatin"/>
</dbReference>
<dbReference type="SUPFAM" id="SSF49870">
    <property type="entry name" value="Osmotin, thaumatin-like protein"/>
    <property type="match status" value="1"/>
</dbReference>
<keyword evidence="2" id="KW-0732">Signal</keyword>
<proteinExistence type="predicted"/>
<accession>A0AAQ3KLF2</accession>
<feature type="disulfide bond" evidence="1">
    <location>
        <begin position="95"/>
        <end position="102"/>
    </location>
</feature>
<protein>
    <submittedName>
        <fullName evidence="3">Thaumatin-like protein 1b</fullName>
    </submittedName>
</protein>
<evidence type="ECO:0000256" key="2">
    <source>
        <dbReference type="SAM" id="SignalP"/>
    </source>
</evidence>